<dbReference type="SUPFAM" id="SSF52540">
    <property type="entry name" value="P-loop containing nucleoside triphosphate hydrolases"/>
    <property type="match status" value="1"/>
</dbReference>
<organism evidence="1 2">
    <name type="scientific">Phomopsis amygdali</name>
    <name type="common">Fusicoccum amygdali</name>
    <dbReference type="NCBI Taxonomy" id="1214568"/>
    <lineage>
        <taxon>Eukaryota</taxon>
        <taxon>Fungi</taxon>
        <taxon>Dikarya</taxon>
        <taxon>Ascomycota</taxon>
        <taxon>Pezizomycotina</taxon>
        <taxon>Sordariomycetes</taxon>
        <taxon>Sordariomycetidae</taxon>
        <taxon>Diaporthales</taxon>
        <taxon>Diaporthaceae</taxon>
        <taxon>Diaporthe</taxon>
    </lineage>
</organism>
<dbReference type="PANTHER" id="PTHR36978">
    <property type="entry name" value="P-LOOP CONTAINING NUCLEOTIDE TRIPHOSPHATE HYDROLASE"/>
    <property type="match status" value="1"/>
</dbReference>
<dbReference type="EMBL" id="JAUJFL010000002">
    <property type="protein sequence ID" value="KAK2609946.1"/>
    <property type="molecule type" value="Genomic_DNA"/>
</dbReference>
<proteinExistence type="predicted"/>
<name>A0AAD9SK64_PHOAM</name>
<evidence type="ECO:0000313" key="2">
    <source>
        <dbReference type="Proteomes" id="UP001265746"/>
    </source>
</evidence>
<accession>A0AAD9SK64</accession>
<dbReference type="Pfam" id="PF17784">
    <property type="entry name" value="Sulfotransfer_4"/>
    <property type="match status" value="1"/>
</dbReference>
<dbReference type="InterPro" id="IPR040632">
    <property type="entry name" value="Sulfotransfer_4"/>
</dbReference>
<keyword evidence="2" id="KW-1185">Reference proteome</keyword>
<dbReference type="InterPro" id="IPR027417">
    <property type="entry name" value="P-loop_NTPase"/>
</dbReference>
<dbReference type="Proteomes" id="UP001265746">
    <property type="component" value="Unassembled WGS sequence"/>
</dbReference>
<evidence type="ECO:0000313" key="1">
    <source>
        <dbReference type="EMBL" id="KAK2609946.1"/>
    </source>
</evidence>
<dbReference type="PANTHER" id="PTHR36978:SF4">
    <property type="entry name" value="P-LOOP CONTAINING NUCLEOSIDE TRIPHOSPHATE HYDROLASE PROTEIN"/>
    <property type="match status" value="1"/>
</dbReference>
<gene>
    <name evidence="1" type="ORF">N8I77_003414</name>
</gene>
<protein>
    <submittedName>
        <fullName evidence="1">Uncharacterized protein</fullName>
    </submittedName>
</protein>
<reference evidence="1" key="1">
    <citation type="submission" date="2023-06" db="EMBL/GenBank/DDBJ databases">
        <authorList>
            <person name="Noh H."/>
        </authorList>
    </citation>
    <scope>NUCLEOTIDE SEQUENCE</scope>
    <source>
        <strain evidence="1">DUCC20226</strain>
    </source>
</reference>
<dbReference type="AlphaFoldDB" id="A0AAD9SK64"/>
<dbReference type="Gene3D" id="3.40.50.300">
    <property type="entry name" value="P-loop containing nucleotide triphosphate hydrolases"/>
    <property type="match status" value="1"/>
</dbReference>
<comment type="caution">
    <text evidence="1">The sequence shown here is derived from an EMBL/GenBank/DDBJ whole genome shotgun (WGS) entry which is preliminary data.</text>
</comment>
<sequence>MATPEEKALDAGPPKVLCVGMLRTGTSSLAAALSEIGFKHVFHGLDSRTKPSHWVFFERAAIAAWPEVNAKGQSPPPKPFIRKDWDELFGVYDAVTDLSCFWALQLADAYPDAKVILSERDFDKWFPSFDSEVLQPLFGPWVDFFLKGVGIIIGNRAGFAMQKTISGFFGGARTLEELRNRAPDVYRQHSERVKAHVAPERLLVYRVGRDGWDPLCEFLGKEIPQGKEFPRVNDRDSHRQGDKEIRKAVWIEAVRSVAPYAIAMAAVWVGWCYWR</sequence>